<accession>A0A4P9WCM8</accession>
<protein>
    <submittedName>
        <fullName evidence="3">Uncharacterized protein</fullName>
    </submittedName>
</protein>
<dbReference type="EMBL" id="KZ995733">
    <property type="protein sequence ID" value="RKO90082.1"/>
    <property type="molecule type" value="Genomic_DNA"/>
</dbReference>
<evidence type="ECO:0000313" key="3">
    <source>
        <dbReference type="EMBL" id="RKO90082.1"/>
    </source>
</evidence>
<evidence type="ECO:0000313" key="4">
    <source>
        <dbReference type="Proteomes" id="UP000269721"/>
    </source>
</evidence>
<dbReference type="AlphaFoldDB" id="A0A4P9WCM8"/>
<feature type="coiled-coil region" evidence="1">
    <location>
        <begin position="303"/>
        <end position="337"/>
    </location>
</feature>
<keyword evidence="4" id="KW-1185">Reference proteome</keyword>
<keyword evidence="1" id="KW-0175">Coiled coil</keyword>
<reference evidence="4" key="1">
    <citation type="journal article" date="2018" name="Nat. Microbiol.">
        <title>Leveraging single-cell genomics to expand the fungal tree of life.</title>
        <authorList>
            <person name="Ahrendt S.R."/>
            <person name="Quandt C.A."/>
            <person name="Ciobanu D."/>
            <person name="Clum A."/>
            <person name="Salamov A."/>
            <person name="Andreopoulos B."/>
            <person name="Cheng J.F."/>
            <person name="Woyke T."/>
            <person name="Pelin A."/>
            <person name="Henrissat B."/>
            <person name="Reynolds N.K."/>
            <person name="Benny G.L."/>
            <person name="Smith M.E."/>
            <person name="James T.Y."/>
            <person name="Grigoriev I.V."/>
        </authorList>
    </citation>
    <scope>NUCLEOTIDE SEQUENCE [LARGE SCALE GENOMIC DNA]</scope>
</reference>
<proteinExistence type="predicted"/>
<feature type="compositionally biased region" description="Low complexity" evidence="2">
    <location>
        <begin position="114"/>
        <end position="131"/>
    </location>
</feature>
<evidence type="ECO:0000256" key="2">
    <source>
        <dbReference type="SAM" id="MobiDB-lite"/>
    </source>
</evidence>
<feature type="region of interest" description="Disordered" evidence="2">
    <location>
        <begin position="105"/>
        <end position="139"/>
    </location>
</feature>
<name>A0A4P9WCM8_9FUNG</name>
<dbReference type="Proteomes" id="UP000269721">
    <property type="component" value="Unassembled WGS sequence"/>
</dbReference>
<evidence type="ECO:0000256" key="1">
    <source>
        <dbReference type="SAM" id="Coils"/>
    </source>
</evidence>
<sequence>MGGAPRLVPAVSEAGSSVDSPGVDAYAFGLRRVAVRASSFGRASASRLPRARKQEDALTMRLITVAFVRCWKELRDRAFHHPPTTSPSPKMTTLTVDGPPLVRFSSDNLDHHPLPTYRSPSPSPRASSDPHPTFKTGKLQLRGAPSRFGTSHRWWTVTATVDDRGRLLVAGVGRHEWEGERVGNAGAGGWRKSLEVWGVRRSVDVRRSWVADMRKSWSSEKRPTITPSTATAIYRILTITPDETTTPHSLLLTVLPDEADEDAQTHPHRSPPTTITLRLRPRKRSKLPAWRSALEASAQGARARLAEERIAASAAEAAAARAEVGRLRRERSEMERRVWRAEMGNSAGGWRDMGAVRGSEIEAGREVGVEELQARVGVAEQENATLRRELDLSQETLGEHATLLLRHETVPLENLRNPSNIAHSTVFPSQELCKKHRELQLSYLILKAQYEKELTGHKRLAALFRKQASEAIEDFPSTATISFRSESVRSCTES</sequence>
<gene>
    <name evidence="3" type="ORF">BDK51DRAFT_40171</name>
</gene>
<feature type="coiled-coil region" evidence="1">
    <location>
        <begin position="369"/>
        <end position="396"/>
    </location>
</feature>
<organism evidence="3 4">
    <name type="scientific">Blyttiomyces helicus</name>
    <dbReference type="NCBI Taxonomy" id="388810"/>
    <lineage>
        <taxon>Eukaryota</taxon>
        <taxon>Fungi</taxon>
        <taxon>Fungi incertae sedis</taxon>
        <taxon>Chytridiomycota</taxon>
        <taxon>Chytridiomycota incertae sedis</taxon>
        <taxon>Chytridiomycetes</taxon>
        <taxon>Chytridiomycetes incertae sedis</taxon>
        <taxon>Blyttiomyces</taxon>
    </lineage>
</organism>